<comment type="caution">
    <text evidence="3">The sequence shown here is derived from an EMBL/GenBank/DDBJ whole genome shotgun (WGS) entry which is preliminary data.</text>
</comment>
<organism evidence="3 4">
    <name type="scientific">Imshaugia aleurites</name>
    <dbReference type="NCBI Taxonomy" id="172621"/>
    <lineage>
        <taxon>Eukaryota</taxon>
        <taxon>Fungi</taxon>
        <taxon>Dikarya</taxon>
        <taxon>Ascomycota</taxon>
        <taxon>Pezizomycotina</taxon>
        <taxon>Lecanoromycetes</taxon>
        <taxon>OSLEUM clade</taxon>
        <taxon>Lecanoromycetidae</taxon>
        <taxon>Lecanorales</taxon>
        <taxon>Lecanorineae</taxon>
        <taxon>Parmeliaceae</taxon>
        <taxon>Imshaugia</taxon>
    </lineage>
</organism>
<evidence type="ECO:0000313" key="3">
    <source>
        <dbReference type="EMBL" id="CAF9913322.1"/>
    </source>
</evidence>
<evidence type="ECO:0000256" key="1">
    <source>
        <dbReference type="SAM" id="Phobius"/>
    </source>
</evidence>
<dbReference type="EMBL" id="CAJPDT010000011">
    <property type="protein sequence ID" value="CAF9913322.1"/>
    <property type="molecule type" value="Genomic_DNA"/>
</dbReference>
<keyword evidence="2" id="KW-0732">Signal</keyword>
<keyword evidence="1" id="KW-1133">Transmembrane helix</keyword>
<name>A0A8H3EZU0_9LECA</name>
<dbReference type="AlphaFoldDB" id="A0A8H3EZU0"/>
<evidence type="ECO:0000256" key="2">
    <source>
        <dbReference type="SAM" id="SignalP"/>
    </source>
</evidence>
<keyword evidence="1" id="KW-0812">Transmembrane</keyword>
<protein>
    <submittedName>
        <fullName evidence="3">Uncharacterized protein</fullName>
    </submittedName>
</protein>
<gene>
    <name evidence="3" type="ORF">IMSHALPRED_000976</name>
</gene>
<feature type="transmembrane region" description="Helical" evidence="1">
    <location>
        <begin position="44"/>
        <end position="66"/>
    </location>
</feature>
<evidence type="ECO:0000313" key="4">
    <source>
        <dbReference type="Proteomes" id="UP000664534"/>
    </source>
</evidence>
<feature type="chain" id="PRO_5034361298" evidence="2">
    <location>
        <begin position="17"/>
        <end position="180"/>
    </location>
</feature>
<feature type="transmembrane region" description="Helical" evidence="1">
    <location>
        <begin position="78"/>
        <end position="97"/>
    </location>
</feature>
<keyword evidence="4" id="KW-1185">Reference proteome</keyword>
<sequence>MAYVLAGAALSRLVLATDCHDANVDDLTDAYTSSSKEGVSSALRWFYCGGLGVALLSMSIISLCHVHKEFDGERIGKRYRISVRVSVAIILIFLALAESLSSLQLISLTTGLVVLTLMIDVYGSTSIHDNFWKCNSQCKYRANCPIKRKLAIDAVKNGTTIRLEEVQISDGAEKTYYGQI</sequence>
<proteinExistence type="predicted"/>
<reference evidence="3" key="1">
    <citation type="submission" date="2021-03" db="EMBL/GenBank/DDBJ databases">
        <authorList>
            <person name="Tagirdzhanova G."/>
        </authorList>
    </citation>
    <scope>NUCLEOTIDE SEQUENCE</scope>
</reference>
<accession>A0A8H3EZU0</accession>
<keyword evidence="1" id="KW-0472">Membrane</keyword>
<feature type="signal peptide" evidence="2">
    <location>
        <begin position="1"/>
        <end position="16"/>
    </location>
</feature>
<dbReference type="Proteomes" id="UP000664534">
    <property type="component" value="Unassembled WGS sequence"/>
</dbReference>
<dbReference type="OrthoDB" id="191995at2759"/>